<reference evidence="4" key="1">
    <citation type="journal article" date="2019" name="Int. J. Syst. Evol. Microbiol.">
        <title>The Global Catalogue of Microorganisms (GCM) 10K type strain sequencing project: providing services to taxonomists for standard genome sequencing and annotation.</title>
        <authorList>
            <consortium name="The Broad Institute Genomics Platform"/>
            <consortium name="The Broad Institute Genome Sequencing Center for Infectious Disease"/>
            <person name="Wu L."/>
            <person name="Ma J."/>
        </authorList>
    </citation>
    <scope>NUCLEOTIDE SEQUENCE [LARGE SCALE GENOMIC DNA]</scope>
    <source>
        <strain evidence="4">JCM 18541</strain>
    </source>
</reference>
<proteinExistence type="predicted"/>
<evidence type="ECO:0000256" key="1">
    <source>
        <dbReference type="SAM" id="MobiDB-lite"/>
    </source>
</evidence>
<name>A0ABP9BHY4_9MICC</name>
<evidence type="ECO:0000313" key="4">
    <source>
        <dbReference type="Proteomes" id="UP001500187"/>
    </source>
</evidence>
<feature type="region of interest" description="Disordered" evidence="1">
    <location>
        <begin position="21"/>
        <end position="67"/>
    </location>
</feature>
<sequence>MKKTLALTAAAALMLGLTACGASEDSNTGSPAAQAETSSAPAVEKAPSLDGTWKQTNSESEDSYQEATIEGDTITVNWISNNGDTKSLYWVGTFEAPATTAKTTITSQGDTEQMSTAMMASSSETKDFTYEDEELSYELTALGTTTTVRMEKQD</sequence>
<keyword evidence="4" id="KW-1185">Reference proteome</keyword>
<feature type="compositionally biased region" description="Polar residues" evidence="1">
    <location>
        <begin position="24"/>
        <end position="40"/>
    </location>
</feature>
<evidence type="ECO:0008006" key="5">
    <source>
        <dbReference type="Google" id="ProtNLM"/>
    </source>
</evidence>
<evidence type="ECO:0000256" key="2">
    <source>
        <dbReference type="SAM" id="SignalP"/>
    </source>
</evidence>
<feature type="signal peptide" evidence="2">
    <location>
        <begin position="1"/>
        <end position="22"/>
    </location>
</feature>
<organism evidence="3 4">
    <name type="scientific">Rothia endophytica</name>
    <dbReference type="NCBI Taxonomy" id="1324766"/>
    <lineage>
        <taxon>Bacteria</taxon>
        <taxon>Bacillati</taxon>
        <taxon>Actinomycetota</taxon>
        <taxon>Actinomycetes</taxon>
        <taxon>Micrococcales</taxon>
        <taxon>Micrococcaceae</taxon>
        <taxon>Rothia</taxon>
    </lineage>
</organism>
<feature type="chain" id="PRO_5047162488" description="Lipoprotein" evidence="2">
    <location>
        <begin position="23"/>
        <end position="154"/>
    </location>
</feature>
<dbReference type="RefSeq" id="WP_345445483.1">
    <property type="nucleotide sequence ID" value="NZ_BAABKP010000001.1"/>
</dbReference>
<dbReference type="EMBL" id="BAABKP010000001">
    <property type="protein sequence ID" value="GAA4794301.1"/>
    <property type="molecule type" value="Genomic_DNA"/>
</dbReference>
<evidence type="ECO:0000313" key="3">
    <source>
        <dbReference type="EMBL" id="GAA4794301.1"/>
    </source>
</evidence>
<keyword evidence="2" id="KW-0732">Signal</keyword>
<protein>
    <recommendedName>
        <fullName evidence="5">Lipoprotein</fullName>
    </recommendedName>
</protein>
<comment type="caution">
    <text evidence="3">The sequence shown here is derived from an EMBL/GenBank/DDBJ whole genome shotgun (WGS) entry which is preliminary data.</text>
</comment>
<accession>A0ABP9BHY4</accession>
<dbReference type="PROSITE" id="PS51257">
    <property type="entry name" value="PROKAR_LIPOPROTEIN"/>
    <property type="match status" value="1"/>
</dbReference>
<dbReference type="Proteomes" id="UP001500187">
    <property type="component" value="Unassembled WGS sequence"/>
</dbReference>
<gene>
    <name evidence="3" type="ORF">GCM10023352_11430</name>
</gene>